<comment type="caution">
    <text evidence="1">The sequence shown here is derived from an EMBL/GenBank/DDBJ whole genome shotgun (WGS) entry which is preliminary data.</text>
</comment>
<name>A0AA35T1V2_GEOBA</name>
<feature type="non-terminal residue" evidence="1">
    <location>
        <position position="96"/>
    </location>
</feature>
<gene>
    <name evidence="1" type="ORF">GBAR_LOCUS21635</name>
</gene>
<accession>A0AA35T1V2</accession>
<dbReference type="EMBL" id="CASHTH010003014">
    <property type="protein sequence ID" value="CAI8038811.1"/>
    <property type="molecule type" value="Genomic_DNA"/>
</dbReference>
<proteinExistence type="predicted"/>
<reference evidence="1" key="1">
    <citation type="submission" date="2023-03" db="EMBL/GenBank/DDBJ databases">
        <authorList>
            <person name="Steffen K."/>
            <person name="Cardenas P."/>
        </authorList>
    </citation>
    <scope>NUCLEOTIDE SEQUENCE</scope>
</reference>
<evidence type="ECO:0000313" key="1">
    <source>
        <dbReference type="EMBL" id="CAI8038811.1"/>
    </source>
</evidence>
<organism evidence="1 2">
    <name type="scientific">Geodia barretti</name>
    <name type="common">Barrett's horny sponge</name>
    <dbReference type="NCBI Taxonomy" id="519541"/>
    <lineage>
        <taxon>Eukaryota</taxon>
        <taxon>Metazoa</taxon>
        <taxon>Porifera</taxon>
        <taxon>Demospongiae</taxon>
        <taxon>Heteroscleromorpha</taxon>
        <taxon>Tetractinellida</taxon>
        <taxon>Astrophorina</taxon>
        <taxon>Geodiidae</taxon>
        <taxon>Geodia</taxon>
    </lineage>
</organism>
<dbReference type="Proteomes" id="UP001174909">
    <property type="component" value="Unassembled WGS sequence"/>
</dbReference>
<keyword evidence="2" id="KW-1185">Reference proteome</keyword>
<dbReference type="AlphaFoldDB" id="A0AA35T1V2"/>
<protein>
    <submittedName>
        <fullName evidence="1">Uncharacterized protein</fullName>
    </submittedName>
</protein>
<evidence type="ECO:0000313" key="2">
    <source>
        <dbReference type="Proteomes" id="UP001174909"/>
    </source>
</evidence>
<sequence length="96" mass="11230">MQDWRLYVSLEEYYSFVTGIEGRIALNQFASRGWLSYTDLVTIWDTMDTQTALLTATKQVAKVHLHHPNEYIRMYIAFALYCVVDLSPCMLSCPQW</sequence>